<proteinExistence type="predicted"/>
<dbReference type="RefSeq" id="WP_135166347.1">
    <property type="nucleotide sequence ID" value="NZ_SPQS01000018.1"/>
</dbReference>
<dbReference type="EMBL" id="SPQS01000018">
    <property type="protein sequence ID" value="TFV71236.1"/>
    <property type="molecule type" value="Genomic_DNA"/>
</dbReference>
<organism evidence="1 2">
    <name type="scientific">Bradyrhizobium frederickii</name>
    <dbReference type="NCBI Taxonomy" id="2560054"/>
    <lineage>
        <taxon>Bacteria</taxon>
        <taxon>Pseudomonadati</taxon>
        <taxon>Pseudomonadota</taxon>
        <taxon>Alphaproteobacteria</taxon>
        <taxon>Hyphomicrobiales</taxon>
        <taxon>Nitrobacteraceae</taxon>
        <taxon>Bradyrhizobium</taxon>
    </lineage>
</organism>
<comment type="caution">
    <text evidence="1">The sequence shown here is derived from an EMBL/GenBank/DDBJ whole genome shotgun (WGS) entry which is preliminary data.</text>
</comment>
<dbReference type="AlphaFoldDB" id="A0A4Y9NWK7"/>
<sequence length="181" mass="19229">MSEFTTITFPELGEPQYGLYHHRFRARATALVAPLQGRIGSIIKSLRDPHRVGQIAHASSLVCRNALDNKSSETKFSHFKTAARRSAASAKVARCAVGTPLALASCLALATKEYKDTGSAQNTFSGPSGANDDCSAAQAPHLSQRLVHLHPARGLFLLQVVSAQRFADGVEPGTTIAFSAG</sequence>
<gene>
    <name evidence="1" type="ORF">E4K64_27895</name>
</gene>
<accession>A0A4Y9NWK7</accession>
<reference evidence="1 2" key="1">
    <citation type="submission" date="2019-03" db="EMBL/GenBank/DDBJ databases">
        <title>Bradyrhizobium strains diversity.</title>
        <authorList>
            <person name="Urquiaga M.C.O."/>
            <person name="Hungria M."/>
            <person name="Delamuta J.R.M."/>
            <person name="Klepa M.S."/>
        </authorList>
    </citation>
    <scope>NUCLEOTIDE SEQUENCE [LARGE SCALE GENOMIC DNA]</scope>
    <source>
        <strain evidence="1 2">CNPSo 3426</strain>
    </source>
</reference>
<evidence type="ECO:0000313" key="1">
    <source>
        <dbReference type="EMBL" id="TFV71236.1"/>
    </source>
</evidence>
<evidence type="ECO:0000313" key="2">
    <source>
        <dbReference type="Proteomes" id="UP000297700"/>
    </source>
</evidence>
<protein>
    <submittedName>
        <fullName evidence="1">Uncharacterized protein</fullName>
    </submittedName>
</protein>
<name>A0A4Y9NWK7_9BRAD</name>
<dbReference type="Proteomes" id="UP000297700">
    <property type="component" value="Unassembled WGS sequence"/>
</dbReference>